<organism evidence="2 3">
    <name type="scientific">Lophiostoma macrostomum CBS 122681</name>
    <dbReference type="NCBI Taxonomy" id="1314788"/>
    <lineage>
        <taxon>Eukaryota</taxon>
        <taxon>Fungi</taxon>
        <taxon>Dikarya</taxon>
        <taxon>Ascomycota</taxon>
        <taxon>Pezizomycotina</taxon>
        <taxon>Dothideomycetes</taxon>
        <taxon>Pleosporomycetidae</taxon>
        <taxon>Pleosporales</taxon>
        <taxon>Lophiostomataceae</taxon>
        <taxon>Lophiostoma</taxon>
    </lineage>
</organism>
<keyword evidence="3" id="KW-1185">Reference proteome</keyword>
<protein>
    <submittedName>
        <fullName evidence="2">Uncharacterized protein</fullName>
    </submittedName>
</protein>
<evidence type="ECO:0000313" key="2">
    <source>
        <dbReference type="EMBL" id="KAF2651301.1"/>
    </source>
</evidence>
<sequence length="143" mass="16241">MRPSAPLLGRLRKIPLTTKQVSKGWHYADYNKVGLLGSWEKGKGFIPDYSKIRTFKMPKDSVWEGHEYKMAWNGPELKPFVTTKKSAKYDYLGNDKYEVPPEKLTGKTYLEIWKEAGGHDVPEQDAGSAVVQAEPHTTSEAKR</sequence>
<dbReference type="AlphaFoldDB" id="A0A6A6SWD5"/>
<proteinExistence type="predicted"/>
<dbReference type="Proteomes" id="UP000799324">
    <property type="component" value="Unassembled WGS sequence"/>
</dbReference>
<reference evidence="2" key="1">
    <citation type="journal article" date="2020" name="Stud. Mycol.">
        <title>101 Dothideomycetes genomes: a test case for predicting lifestyles and emergence of pathogens.</title>
        <authorList>
            <person name="Haridas S."/>
            <person name="Albert R."/>
            <person name="Binder M."/>
            <person name="Bloem J."/>
            <person name="Labutti K."/>
            <person name="Salamov A."/>
            <person name="Andreopoulos B."/>
            <person name="Baker S."/>
            <person name="Barry K."/>
            <person name="Bills G."/>
            <person name="Bluhm B."/>
            <person name="Cannon C."/>
            <person name="Castanera R."/>
            <person name="Culley D."/>
            <person name="Daum C."/>
            <person name="Ezra D."/>
            <person name="Gonzalez J."/>
            <person name="Henrissat B."/>
            <person name="Kuo A."/>
            <person name="Liang C."/>
            <person name="Lipzen A."/>
            <person name="Lutzoni F."/>
            <person name="Magnuson J."/>
            <person name="Mondo S."/>
            <person name="Nolan M."/>
            <person name="Ohm R."/>
            <person name="Pangilinan J."/>
            <person name="Park H.-J."/>
            <person name="Ramirez L."/>
            <person name="Alfaro M."/>
            <person name="Sun H."/>
            <person name="Tritt A."/>
            <person name="Yoshinaga Y."/>
            <person name="Zwiers L.-H."/>
            <person name="Turgeon B."/>
            <person name="Goodwin S."/>
            <person name="Spatafora J."/>
            <person name="Crous P."/>
            <person name="Grigoriev I."/>
        </authorList>
    </citation>
    <scope>NUCLEOTIDE SEQUENCE</scope>
    <source>
        <strain evidence="2">CBS 122681</strain>
    </source>
</reference>
<accession>A0A6A6SWD5</accession>
<evidence type="ECO:0000313" key="3">
    <source>
        <dbReference type="Proteomes" id="UP000799324"/>
    </source>
</evidence>
<gene>
    <name evidence="2" type="ORF">K491DRAFT_719937</name>
</gene>
<feature type="region of interest" description="Disordered" evidence="1">
    <location>
        <begin position="120"/>
        <end position="143"/>
    </location>
</feature>
<dbReference type="OrthoDB" id="408933at2759"/>
<dbReference type="EMBL" id="MU004429">
    <property type="protein sequence ID" value="KAF2651301.1"/>
    <property type="molecule type" value="Genomic_DNA"/>
</dbReference>
<name>A0A6A6SWD5_9PLEO</name>
<evidence type="ECO:0000256" key="1">
    <source>
        <dbReference type="SAM" id="MobiDB-lite"/>
    </source>
</evidence>